<dbReference type="InterPro" id="IPR002321">
    <property type="entry name" value="Cyt_c_II"/>
</dbReference>
<comment type="caution">
    <text evidence="7">The sequence shown here is derived from an EMBL/GenBank/DDBJ whole genome shotgun (WGS) entry which is preliminary data.</text>
</comment>
<dbReference type="Proteomes" id="UP001244552">
    <property type="component" value="Unassembled WGS sequence"/>
</dbReference>
<protein>
    <submittedName>
        <fullName evidence="7">Cytochrome c556</fullName>
    </submittedName>
</protein>
<feature type="chain" id="PRO_5046510081" evidence="6">
    <location>
        <begin position="32"/>
        <end position="161"/>
    </location>
</feature>
<dbReference type="EMBL" id="JAUSVU010000016">
    <property type="protein sequence ID" value="MDQ0535094.1"/>
    <property type="molecule type" value="Genomic_DNA"/>
</dbReference>
<sequence length="161" mass="16255">MNNRVVNVLAATSVAGLLFALFGLSSGTAGAADPAAQVKERQQTMKAMGGGLGAVAKYVKGEGATAEDASKGVAALVAASGKDPKAVFPEGTEVGVGDSAAKPELWKNWSKAQSDWGAVQPAAQKLQAALQGGDRAQVAQALAATSKTCGGCHEDFRIKKN</sequence>
<keyword evidence="6" id="KW-0732">Signal</keyword>
<evidence type="ECO:0000256" key="6">
    <source>
        <dbReference type="SAM" id="SignalP"/>
    </source>
</evidence>
<evidence type="ECO:0000256" key="1">
    <source>
        <dbReference type="ARBA" id="ARBA00022448"/>
    </source>
</evidence>
<reference evidence="7 8" key="1">
    <citation type="submission" date="2023-07" db="EMBL/GenBank/DDBJ databases">
        <title>Genomic Encyclopedia of Type Strains, Phase IV (KMG-IV): sequencing the most valuable type-strain genomes for metagenomic binning, comparative biology and taxonomic classification.</title>
        <authorList>
            <person name="Goeker M."/>
        </authorList>
    </citation>
    <scope>NUCLEOTIDE SEQUENCE [LARGE SCALE GENOMIC DNA]</scope>
    <source>
        <strain evidence="7 8">DSM 19922</strain>
    </source>
</reference>
<dbReference type="PROSITE" id="PS51009">
    <property type="entry name" value="CYTCII"/>
    <property type="match status" value="1"/>
</dbReference>
<dbReference type="InterPro" id="IPR012127">
    <property type="entry name" value="Cyt_c_prime"/>
</dbReference>
<dbReference type="InterPro" id="IPR010980">
    <property type="entry name" value="Cyt_c/b562"/>
</dbReference>
<name>A0ABU0MPC3_9PROT</name>
<proteinExistence type="predicted"/>
<evidence type="ECO:0000313" key="7">
    <source>
        <dbReference type="EMBL" id="MDQ0535094.1"/>
    </source>
</evidence>
<keyword evidence="8" id="KW-1185">Reference proteome</keyword>
<keyword evidence="3" id="KW-0479">Metal-binding</keyword>
<feature type="signal peptide" evidence="6">
    <location>
        <begin position="1"/>
        <end position="31"/>
    </location>
</feature>
<evidence type="ECO:0000313" key="8">
    <source>
        <dbReference type="Proteomes" id="UP001244552"/>
    </source>
</evidence>
<keyword evidence="1" id="KW-0813">Transport</keyword>
<evidence type="ECO:0000256" key="2">
    <source>
        <dbReference type="ARBA" id="ARBA00022617"/>
    </source>
</evidence>
<keyword evidence="2" id="KW-0349">Heme</keyword>
<dbReference type="PIRSF" id="PIRSF000027">
    <property type="entry name" value="Cytc_c_prime"/>
    <property type="match status" value="1"/>
</dbReference>
<dbReference type="Gene3D" id="1.20.120.10">
    <property type="entry name" value="Cytochrome c/b562"/>
    <property type="match status" value="1"/>
</dbReference>
<organism evidence="7 8">
    <name type="scientific">Azospirillum picis</name>
    <dbReference type="NCBI Taxonomy" id="488438"/>
    <lineage>
        <taxon>Bacteria</taxon>
        <taxon>Pseudomonadati</taxon>
        <taxon>Pseudomonadota</taxon>
        <taxon>Alphaproteobacteria</taxon>
        <taxon>Rhodospirillales</taxon>
        <taxon>Azospirillaceae</taxon>
        <taxon>Azospirillum</taxon>
    </lineage>
</organism>
<evidence type="ECO:0000256" key="3">
    <source>
        <dbReference type="ARBA" id="ARBA00022723"/>
    </source>
</evidence>
<evidence type="ECO:0000256" key="4">
    <source>
        <dbReference type="ARBA" id="ARBA00022982"/>
    </source>
</evidence>
<evidence type="ECO:0000256" key="5">
    <source>
        <dbReference type="ARBA" id="ARBA00023004"/>
    </source>
</evidence>
<dbReference type="SUPFAM" id="SSF47175">
    <property type="entry name" value="Cytochromes"/>
    <property type="match status" value="1"/>
</dbReference>
<accession>A0ABU0MPC3</accession>
<keyword evidence="4" id="KW-0249">Electron transport</keyword>
<dbReference type="Pfam" id="PF01322">
    <property type="entry name" value="Cytochrom_C_2"/>
    <property type="match status" value="1"/>
</dbReference>
<gene>
    <name evidence="7" type="ORF">QO018_003972</name>
</gene>
<dbReference type="RefSeq" id="WP_209985107.1">
    <property type="nucleotide sequence ID" value="NZ_JAGINO010000016.1"/>
</dbReference>
<keyword evidence="5" id="KW-0408">Iron</keyword>